<evidence type="ECO:0000313" key="2">
    <source>
        <dbReference type="EMBL" id="GAA2448434.1"/>
    </source>
</evidence>
<comment type="caution">
    <text evidence="2">The sequence shown here is derived from an EMBL/GenBank/DDBJ whole genome shotgun (WGS) entry which is preliminary data.</text>
</comment>
<keyword evidence="3" id="KW-1185">Reference proteome</keyword>
<feature type="compositionally biased region" description="Basic and acidic residues" evidence="1">
    <location>
        <begin position="1"/>
        <end position="10"/>
    </location>
</feature>
<dbReference type="EMBL" id="BAAASZ010000026">
    <property type="protein sequence ID" value="GAA2448434.1"/>
    <property type="molecule type" value="Genomic_DNA"/>
</dbReference>
<gene>
    <name evidence="2" type="ORF">GCM10010405_34740</name>
</gene>
<sequence>MPHSSEEPKIHPTVPGPRTAAGSTRTPQVSRPAAPVPGPRPTPSRADRSRPVPGRPAPVRTAASPHPTPAGRPAAQAKTTPQIQLVPADEAAAVEAADETVDKLLDEGCPPADILVLTTGDPHPWAQHELSFGEDSYWRQQAEGEDVFYAHTSDVDRTTARPVVVFVVNGGTDQEAARALPEALAKASSRLIVCGDPQRLRNLL</sequence>
<name>A0ABN3K3I9_9ACTN</name>
<proteinExistence type="predicted"/>
<evidence type="ECO:0000313" key="3">
    <source>
        <dbReference type="Proteomes" id="UP001501638"/>
    </source>
</evidence>
<feature type="region of interest" description="Disordered" evidence="1">
    <location>
        <begin position="1"/>
        <end position="80"/>
    </location>
</feature>
<organism evidence="2 3">
    <name type="scientific">Streptomyces macrosporus</name>
    <dbReference type="NCBI Taxonomy" id="44032"/>
    <lineage>
        <taxon>Bacteria</taxon>
        <taxon>Bacillati</taxon>
        <taxon>Actinomycetota</taxon>
        <taxon>Actinomycetes</taxon>
        <taxon>Kitasatosporales</taxon>
        <taxon>Streptomycetaceae</taxon>
        <taxon>Streptomyces</taxon>
    </lineage>
</organism>
<dbReference type="Proteomes" id="UP001501638">
    <property type="component" value="Unassembled WGS sequence"/>
</dbReference>
<accession>A0ABN3K3I9</accession>
<protein>
    <submittedName>
        <fullName evidence="2">Uncharacterized protein</fullName>
    </submittedName>
</protein>
<evidence type="ECO:0000256" key="1">
    <source>
        <dbReference type="SAM" id="MobiDB-lite"/>
    </source>
</evidence>
<reference evidence="2 3" key="1">
    <citation type="journal article" date="2019" name="Int. J. Syst. Evol. Microbiol.">
        <title>The Global Catalogue of Microorganisms (GCM) 10K type strain sequencing project: providing services to taxonomists for standard genome sequencing and annotation.</title>
        <authorList>
            <consortium name="The Broad Institute Genomics Platform"/>
            <consortium name="The Broad Institute Genome Sequencing Center for Infectious Disease"/>
            <person name="Wu L."/>
            <person name="Ma J."/>
        </authorList>
    </citation>
    <scope>NUCLEOTIDE SEQUENCE [LARGE SCALE GENOMIC DNA]</scope>
    <source>
        <strain evidence="2 3">JCM 6305</strain>
    </source>
</reference>